<gene>
    <name evidence="2" type="primary">OSJNBa0015G09.32</name>
</gene>
<name>Q5VN22_ORYSJ</name>
<organism evidence="2 3">
    <name type="scientific">Oryza sativa subsp. japonica</name>
    <name type="common">Rice</name>
    <dbReference type="NCBI Taxonomy" id="39947"/>
    <lineage>
        <taxon>Eukaryota</taxon>
        <taxon>Viridiplantae</taxon>
        <taxon>Streptophyta</taxon>
        <taxon>Embryophyta</taxon>
        <taxon>Tracheophyta</taxon>
        <taxon>Spermatophyta</taxon>
        <taxon>Magnoliopsida</taxon>
        <taxon>Liliopsida</taxon>
        <taxon>Poales</taxon>
        <taxon>Poaceae</taxon>
        <taxon>BOP clade</taxon>
        <taxon>Oryzoideae</taxon>
        <taxon>Oryzeae</taxon>
        <taxon>Oryzinae</taxon>
        <taxon>Oryza</taxon>
        <taxon>Oryza sativa</taxon>
    </lineage>
</organism>
<evidence type="ECO:0000256" key="1">
    <source>
        <dbReference type="SAM" id="MobiDB-lite"/>
    </source>
</evidence>
<dbReference type="EMBL" id="AP005763">
    <property type="protein sequence ID" value="BAD69153.1"/>
    <property type="molecule type" value="Genomic_DNA"/>
</dbReference>
<reference evidence="3" key="1">
    <citation type="journal article" date="2005" name="Nature">
        <title>The map-based sequence of the rice genome.</title>
        <authorList>
            <consortium name="International rice genome sequencing project (IRGSP)"/>
            <person name="Matsumoto T."/>
            <person name="Wu J."/>
            <person name="Kanamori H."/>
            <person name="Katayose Y."/>
            <person name="Fujisawa M."/>
            <person name="Namiki N."/>
            <person name="Mizuno H."/>
            <person name="Yamamoto K."/>
            <person name="Antonio B.A."/>
            <person name="Baba T."/>
            <person name="Sakata K."/>
            <person name="Nagamura Y."/>
            <person name="Aoki H."/>
            <person name="Arikawa K."/>
            <person name="Arita K."/>
            <person name="Bito T."/>
            <person name="Chiden Y."/>
            <person name="Fujitsuka N."/>
            <person name="Fukunaka R."/>
            <person name="Hamada M."/>
            <person name="Harada C."/>
            <person name="Hayashi A."/>
            <person name="Hijishita S."/>
            <person name="Honda M."/>
            <person name="Hosokawa S."/>
            <person name="Ichikawa Y."/>
            <person name="Idonuma A."/>
            <person name="Iijima M."/>
            <person name="Ikeda M."/>
            <person name="Ikeno M."/>
            <person name="Ito K."/>
            <person name="Ito S."/>
            <person name="Ito T."/>
            <person name="Ito Y."/>
            <person name="Ito Y."/>
            <person name="Iwabuchi A."/>
            <person name="Kamiya K."/>
            <person name="Karasawa W."/>
            <person name="Kurita K."/>
            <person name="Katagiri S."/>
            <person name="Kikuta A."/>
            <person name="Kobayashi H."/>
            <person name="Kobayashi N."/>
            <person name="Machita K."/>
            <person name="Maehara T."/>
            <person name="Masukawa M."/>
            <person name="Mizubayashi T."/>
            <person name="Mukai Y."/>
            <person name="Nagasaki H."/>
            <person name="Nagata Y."/>
            <person name="Naito S."/>
            <person name="Nakashima M."/>
            <person name="Nakama Y."/>
            <person name="Nakamichi Y."/>
            <person name="Nakamura M."/>
            <person name="Meguro A."/>
            <person name="Negishi M."/>
            <person name="Ohta I."/>
            <person name="Ohta T."/>
            <person name="Okamoto M."/>
            <person name="Ono N."/>
            <person name="Saji S."/>
            <person name="Sakaguchi M."/>
            <person name="Sakai K."/>
            <person name="Shibata M."/>
            <person name="Shimokawa T."/>
            <person name="Song J."/>
            <person name="Takazaki Y."/>
            <person name="Terasawa K."/>
            <person name="Tsugane M."/>
            <person name="Tsuji K."/>
            <person name="Ueda S."/>
            <person name="Waki K."/>
            <person name="Yamagata H."/>
            <person name="Yamamoto M."/>
            <person name="Yamamoto S."/>
            <person name="Yamane H."/>
            <person name="Yoshiki S."/>
            <person name="Yoshihara R."/>
            <person name="Yukawa K."/>
            <person name="Zhong H."/>
            <person name="Yano M."/>
            <person name="Yuan Q."/>
            <person name="Ouyang S."/>
            <person name="Liu J."/>
            <person name="Jones K.M."/>
            <person name="Gansberger K."/>
            <person name="Moffat K."/>
            <person name="Hill J."/>
            <person name="Bera J."/>
            <person name="Fadrosh D."/>
            <person name="Jin S."/>
            <person name="Johri S."/>
            <person name="Kim M."/>
            <person name="Overton L."/>
            <person name="Reardon M."/>
            <person name="Tsitrin T."/>
            <person name="Vuong H."/>
            <person name="Weaver B."/>
            <person name="Ciecko A."/>
            <person name="Tallon L."/>
            <person name="Jackson J."/>
            <person name="Pai G."/>
            <person name="Aken S.V."/>
            <person name="Utterback T."/>
            <person name="Reidmuller S."/>
            <person name="Feldblyum T."/>
            <person name="Hsiao J."/>
            <person name="Zismann V."/>
            <person name="Iobst S."/>
            <person name="de Vazeille A.R."/>
            <person name="Buell C.R."/>
            <person name="Ying K."/>
            <person name="Li Y."/>
            <person name="Lu T."/>
            <person name="Huang Y."/>
            <person name="Zhao Q."/>
            <person name="Feng Q."/>
            <person name="Zhang L."/>
            <person name="Zhu J."/>
            <person name="Weng Q."/>
            <person name="Mu J."/>
            <person name="Lu Y."/>
            <person name="Fan D."/>
            <person name="Liu Y."/>
            <person name="Guan J."/>
            <person name="Zhang Y."/>
            <person name="Yu S."/>
            <person name="Liu X."/>
            <person name="Zhang Y."/>
            <person name="Hong G."/>
            <person name="Han B."/>
            <person name="Choisne N."/>
            <person name="Demange N."/>
            <person name="Orjeda G."/>
            <person name="Samain S."/>
            <person name="Cattolico L."/>
            <person name="Pelletier E."/>
            <person name="Couloux A."/>
            <person name="Segurens B."/>
            <person name="Wincker P."/>
            <person name="D'Hont A."/>
            <person name="Scarpelli C."/>
            <person name="Weissenbach J."/>
            <person name="Salanoubat M."/>
            <person name="Quetier F."/>
            <person name="Yu Y."/>
            <person name="Kim H.R."/>
            <person name="Rambo T."/>
            <person name="Currie J."/>
            <person name="Collura K."/>
            <person name="Luo M."/>
            <person name="Yang T."/>
            <person name="Ammiraju J.S.S."/>
            <person name="Engler F."/>
            <person name="Soderlund C."/>
            <person name="Wing R.A."/>
            <person name="Palmer L.E."/>
            <person name="de la Bastide M."/>
            <person name="Spiegel L."/>
            <person name="Nascimento L."/>
            <person name="Zutavern T."/>
            <person name="O'Shaughnessy A."/>
            <person name="Dike S."/>
            <person name="Dedhia N."/>
            <person name="Preston R."/>
            <person name="Balija V."/>
            <person name="McCombie W.R."/>
            <person name="Chow T."/>
            <person name="Chen H."/>
            <person name="Chung M."/>
            <person name="Chen C."/>
            <person name="Shaw J."/>
            <person name="Wu H."/>
            <person name="Hsiao K."/>
            <person name="Chao Y."/>
            <person name="Chu M."/>
            <person name="Cheng C."/>
            <person name="Hour A."/>
            <person name="Lee P."/>
            <person name="Lin S."/>
            <person name="Lin Y."/>
            <person name="Liou J."/>
            <person name="Liu S."/>
            <person name="Hsing Y."/>
            <person name="Raghuvanshi S."/>
            <person name="Mohanty A."/>
            <person name="Bharti A.K."/>
            <person name="Gaur A."/>
            <person name="Gupta V."/>
            <person name="Kumar D."/>
            <person name="Ravi V."/>
            <person name="Vij S."/>
            <person name="Kapur A."/>
            <person name="Khurana P."/>
            <person name="Khurana P."/>
            <person name="Khurana J.P."/>
            <person name="Tyagi A.K."/>
            <person name="Gaikwad K."/>
            <person name="Singh A."/>
            <person name="Dalal V."/>
            <person name="Srivastava S."/>
            <person name="Dixit A."/>
            <person name="Pal A.K."/>
            <person name="Ghazi I.A."/>
            <person name="Yadav M."/>
            <person name="Pandit A."/>
            <person name="Bhargava A."/>
            <person name="Sureshbabu K."/>
            <person name="Batra K."/>
            <person name="Sharma T.R."/>
            <person name="Mohapatra T."/>
            <person name="Singh N.K."/>
            <person name="Messing J."/>
            <person name="Nelson A.B."/>
            <person name="Fuks G."/>
            <person name="Kavchok S."/>
            <person name="Keizer G."/>
            <person name="Linton E."/>
            <person name="Llaca V."/>
            <person name="Song R."/>
            <person name="Tanyolac B."/>
            <person name="Young S."/>
            <person name="Ho-Il K."/>
            <person name="Hahn J.H."/>
            <person name="Sangsakoo G."/>
            <person name="Vanavichit A."/>
            <person name="de Mattos Luiz.A.T."/>
            <person name="Zimmer P.D."/>
            <person name="Malone G."/>
            <person name="Dellagostin O."/>
            <person name="de Oliveira A.C."/>
            <person name="Bevan M."/>
            <person name="Bancroft I."/>
            <person name="Minx P."/>
            <person name="Cordum H."/>
            <person name="Wilson R."/>
            <person name="Cheng Z."/>
            <person name="Jin W."/>
            <person name="Jiang J."/>
            <person name="Leong S.A."/>
            <person name="Iwama H."/>
            <person name="Gojobori T."/>
            <person name="Itoh T."/>
            <person name="Niimura Y."/>
            <person name="Fujii Y."/>
            <person name="Habara T."/>
            <person name="Sakai H."/>
            <person name="Sato Y."/>
            <person name="Wilson G."/>
            <person name="Kumar K."/>
            <person name="McCouch S."/>
            <person name="Juretic N."/>
            <person name="Hoen D."/>
            <person name="Wright S."/>
            <person name="Bruskiewich R."/>
            <person name="Bureau T."/>
            <person name="Miyao A."/>
            <person name="Hirochika H."/>
            <person name="Nishikawa T."/>
            <person name="Kadowaki K."/>
            <person name="Sugiura M."/>
            <person name="Burr B."/>
            <person name="Sasaki T."/>
        </authorList>
    </citation>
    <scope>NUCLEOTIDE SEQUENCE [LARGE SCALE GENOMIC DNA]</scope>
    <source>
        <strain evidence="3">cv. Nipponbare</strain>
    </source>
</reference>
<dbReference type="AlphaFoldDB" id="Q5VN22"/>
<protein>
    <submittedName>
        <fullName evidence="2">Uncharacterized protein</fullName>
    </submittedName>
</protein>
<feature type="region of interest" description="Disordered" evidence="1">
    <location>
        <begin position="71"/>
        <end position="92"/>
    </location>
</feature>
<accession>Q5VN22</accession>
<evidence type="ECO:0000313" key="2">
    <source>
        <dbReference type="EMBL" id="BAD69153.1"/>
    </source>
</evidence>
<dbReference type="Proteomes" id="UP000000763">
    <property type="component" value="Chromosome 6"/>
</dbReference>
<evidence type="ECO:0000313" key="3">
    <source>
        <dbReference type="Proteomes" id="UP000000763"/>
    </source>
</evidence>
<proteinExistence type="predicted"/>
<sequence length="112" mass="12338">MDEVVATMDISEANEGYASCGSVGLQEGECCGFSTKKISGSNHMAVKKCSSPDVVIEKDKFKMLHVKVKPRTVSNQKEEDDEDTTSSDITMTTLCINQPKSYLLGRKKRDRA</sequence>
<reference evidence="3" key="2">
    <citation type="journal article" date="2008" name="Nucleic Acids Res.">
        <title>The rice annotation project database (RAP-DB): 2008 update.</title>
        <authorList>
            <consortium name="The rice annotation project (RAP)"/>
        </authorList>
    </citation>
    <scope>GENOME REANNOTATION</scope>
    <source>
        <strain evidence="3">cv. Nipponbare</strain>
    </source>
</reference>